<gene>
    <name evidence="2" type="ORF">OTI717_LOCUS43449</name>
</gene>
<feature type="compositionally biased region" description="Basic residues" evidence="1">
    <location>
        <begin position="107"/>
        <end position="117"/>
    </location>
</feature>
<feature type="compositionally biased region" description="Polar residues" evidence="1">
    <location>
        <begin position="82"/>
        <end position="104"/>
    </location>
</feature>
<protein>
    <submittedName>
        <fullName evidence="2">Uncharacterized protein</fullName>
    </submittedName>
</protein>
<organism evidence="2 3">
    <name type="scientific">Rotaria sordida</name>
    <dbReference type="NCBI Taxonomy" id="392033"/>
    <lineage>
        <taxon>Eukaryota</taxon>
        <taxon>Metazoa</taxon>
        <taxon>Spiralia</taxon>
        <taxon>Gnathifera</taxon>
        <taxon>Rotifera</taxon>
        <taxon>Eurotatoria</taxon>
        <taxon>Bdelloidea</taxon>
        <taxon>Philodinida</taxon>
        <taxon>Philodinidae</taxon>
        <taxon>Rotaria</taxon>
    </lineage>
</organism>
<feature type="compositionally biased region" description="Low complexity" evidence="1">
    <location>
        <begin position="1"/>
        <end position="17"/>
    </location>
</feature>
<feature type="non-terminal residue" evidence="2">
    <location>
        <position position="1"/>
    </location>
</feature>
<feature type="compositionally biased region" description="Basic and acidic residues" evidence="1">
    <location>
        <begin position="22"/>
        <end position="31"/>
    </location>
</feature>
<dbReference type="Proteomes" id="UP000663823">
    <property type="component" value="Unassembled WGS sequence"/>
</dbReference>
<feature type="compositionally biased region" description="Basic and acidic residues" evidence="1">
    <location>
        <begin position="45"/>
        <end position="55"/>
    </location>
</feature>
<feature type="region of interest" description="Disordered" evidence="1">
    <location>
        <begin position="1"/>
        <end position="136"/>
    </location>
</feature>
<comment type="caution">
    <text evidence="2">The sequence shown here is derived from an EMBL/GenBank/DDBJ whole genome shotgun (WGS) entry which is preliminary data.</text>
</comment>
<dbReference type="EMBL" id="CAJOAX010062661">
    <property type="protein sequence ID" value="CAF4347873.1"/>
    <property type="molecule type" value="Genomic_DNA"/>
</dbReference>
<proteinExistence type="predicted"/>
<dbReference type="AlphaFoldDB" id="A0A820KZD6"/>
<evidence type="ECO:0000313" key="2">
    <source>
        <dbReference type="EMBL" id="CAF4347873.1"/>
    </source>
</evidence>
<name>A0A820KZD6_9BILA</name>
<evidence type="ECO:0000313" key="3">
    <source>
        <dbReference type="Proteomes" id="UP000663823"/>
    </source>
</evidence>
<sequence length="136" mass="15111">DHTLKQNQETSSNTSQSPAKKYLYDTDDNKKNGIVIENPKQTSDNSKHNRDHDSTTDDGSASASDSGGYHSDYNQRPLDRLVTSNPLLDPSTYAQVSGKISGSKSRTDRKKKKKKNFLSRLCGRKDTDADTSATYH</sequence>
<evidence type="ECO:0000256" key="1">
    <source>
        <dbReference type="SAM" id="MobiDB-lite"/>
    </source>
</evidence>
<accession>A0A820KZD6</accession>
<reference evidence="2" key="1">
    <citation type="submission" date="2021-02" db="EMBL/GenBank/DDBJ databases">
        <authorList>
            <person name="Nowell W R."/>
        </authorList>
    </citation>
    <scope>NUCLEOTIDE SEQUENCE</scope>
</reference>
<feature type="compositionally biased region" description="Low complexity" evidence="1">
    <location>
        <begin position="57"/>
        <end position="72"/>
    </location>
</feature>